<dbReference type="Proteomes" id="UP000777438">
    <property type="component" value="Unassembled WGS sequence"/>
</dbReference>
<dbReference type="GO" id="GO:0008239">
    <property type="term" value="F:dipeptidyl-peptidase activity"/>
    <property type="evidence" value="ECO:0007669"/>
    <property type="project" value="UniProtKB-EC"/>
</dbReference>
<dbReference type="OrthoDB" id="16520at2759"/>
<dbReference type="AlphaFoldDB" id="A0A9P9AS10"/>
<comment type="function">
    <text evidence="2">Type IV dipeptidyl-peptidase which removes N-terminal dipeptides sequentially from polypeptides having unsubstituted N-termini provided that the penultimate residue is proline.</text>
</comment>
<evidence type="ECO:0000256" key="17">
    <source>
        <dbReference type="SAM" id="SignalP"/>
    </source>
</evidence>
<keyword evidence="8" id="KW-0031">Aminopeptidase</keyword>
<dbReference type="GO" id="GO:0005774">
    <property type="term" value="C:vacuolar membrane"/>
    <property type="evidence" value="ECO:0007669"/>
    <property type="project" value="UniProtKB-SubCell"/>
</dbReference>
<evidence type="ECO:0000313" key="20">
    <source>
        <dbReference type="EMBL" id="KAH6893534.1"/>
    </source>
</evidence>
<evidence type="ECO:0000256" key="1">
    <source>
        <dbReference type="ARBA" id="ARBA00001257"/>
    </source>
</evidence>
<evidence type="ECO:0000256" key="8">
    <source>
        <dbReference type="ARBA" id="ARBA00022438"/>
    </source>
</evidence>
<sequence>MAAMTRALAALLWLLPLASTLTPGRRAHQPVGKGKRLLTFNETSPSATLTYESSSFNWIKGASDGLYLTTNANKDAVVGNIVNDTETTIVKGENMPDDKEEDWINSKMTQLLVAANATKQYRYSYFADYFIIDVESEESTPLADDQVGDIQYAEFSPTGDSVAFVRGNNLFLRNSTTGKTTQITSDGGPDMFHGVPDWVYEEEIFGGRSTLWFSPDAKYLAFLSFNETGVETFTIPYYMNNEKLAPTYPRELELRYPKVGSTNPTVQLSILNIASSDLVSVPIDVYEPDNLIIGEVSWVTDTHDALIYRAFNRVQDLSEHVLVTVGSSITSKAVRKRDGTDGWLENNIAITYVGLLKRFTTEKYYADLSDEDGWNHIYLYPVNGGDAIQVTKGEWEVASILAVDAASKFIYFQAAKSHSTERHIYKVSWATKKYKITPLVDDKIPAYWAASFSPGAGYCVFSYQGPDVPYQEAYRSNSTTWPLRLINDNQDFYDKINEYRLPNISYFELEHPDGWTMNVMQQLPPKFDPKKKYPVLFTPYGGPNSQSVTKRFQSLGWKQYISSDPELQYITYTVDNRGTGFRGREYRSAVTSRLGSLEPHDQVWAASKLGELFPYINRDKIGMWGWSYGGYLTAKTLEYDSGIFSFGLITAPVTDWRFYDSMYTERYMKTIETNAKNYTQTAVHDVAGFKNVVGGFSIMHGTGDDNVHYQHTAAFLDFIVSNGVSPDQMRMLAFTDSDHSINYNGADTYLYKFLTERLYDEVLRGKKKEPSHQWSKRQMWNWDGK</sequence>
<evidence type="ECO:0000256" key="10">
    <source>
        <dbReference type="ARBA" id="ARBA00022554"/>
    </source>
</evidence>
<comment type="subcellular location">
    <subcellularLocation>
        <location evidence="4">Secreted</location>
    </subcellularLocation>
    <subcellularLocation>
        <location evidence="3">Vacuole membrane</location>
        <topology evidence="3">Single-pass type II membrane protein</topology>
    </subcellularLocation>
</comment>
<dbReference type="PANTHER" id="PTHR11731">
    <property type="entry name" value="PROTEASE FAMILY S9B,C DIPEPTIDYL-PEPTIDASE IV-RELATED"/>
    <property type="match status" value="1"/>
</dbReference>
<keyword evidence="15" id="KW-0325">Glycoprotein</keyword>
<feature type="domain" description="Peptidase S9 prolyl oligopeptidase catalytic" evidence="18">
    <location>
        <begin position="566"/>
        <end position="754"/>
    </location>
</feature>
<evidence type="ECO:0000256" key="6">
    <source>
        <dbReference type="ARBA" id="ARBA00012062"/>
    </source>
</evidence>
<dbReference type="EMBL" id="JAGPYM010000006">
    <property type="protein sequence ID" value="KAH6893534.1"/>
    <property type="molecule type" value="Genomic_DNA"/>
</dbReference>
<evidence type="ECO:0000259" key="18">
    <source>
        <dbReference type="Pfam" id="PF00326"/>
    </source>
</evidence>
<dbReference type="InterPro" id="IPR002469">
    <property type="entry name" value="Peptidase_S9B_N"/>
</dbReference>
<dbReference type="Pfam" id="PF00326">
    <property type="entry name" value="Peptidase_S9"/>
    <property type="match status" value="1"/>
</dbReference>
<feature type="domain" description="Dipeptidylpeptidase IV N-terminal" evidence="19">
    <location>
        <begin position="106"/>
        <end position="470"/>
    </location>
</feature>
<accession>A0A9P9AS10</accession>
<dbReference type="Gene3D" id="3.40.50.1820">
    <property type="entry name" value="alpha/beta hydrolase"/>
    <property type="match status" value="1"/>
</dbReference>
<evidence type="ECO:0000256" key="13">
    <source>
        <dbReference type="ARBA" id="ARBA00022801"/>
    </source>
</evidence>
<evidence type="ECO:0000256" key="7">
    <source>
        <dbReference type="ARBA" id="ARBA00014118"/>
    </source>
</evidence>
<dbReference type="InterPro" id="IPR001375">
    <property type="entry name" value="Peptidase_S9_cat"/>
</dbReference>
<organism evidence="20 21">
    <name type="scientific">Thelonectria olida</name>
    <dbReference type="NCBI Taxonomy" id="1576542"/>
    <lineage>
        <taxon>Eukaryota</taxon>
        <taxon>Fungi</taxon>
        <taxon>Dikarya</taxon>
        <taxon>Ascomycota</taxon>
        <taxon>Pezizomycotina</taxon>
        <taxon>Sordariomycetes</taxon>
        <taxon>Hypocreomycetidae</taxon>
        <taxon>Hypocreales</taxon>
        <taxon>Nectriaceae</taxon>
        <taxon>Thelonectria</taxon>
    </lineage>
</organism>
<evidence type="ECO:0000256" key="5">
    <source>
        <dbReference type="ARBA" id="ARBA00006150"/>
    </source>
</evidence>
<feature type="chain" id="PRO_5040109543" description="Probable dipeptidyl-aminopeptidase B" evidence="17">
    <location>
        <begin position="21"/>
        <end position="785"/>
    </location>
</feature>
<comment type="similarity">
    <text evidence="5">Belongs to the peptidase S9B family.</text>
</comment>
<dbReference type="Pfam" id="PF00930">
    <property type="entry name" value="DPPIV_N"/>
    <property type="match status" value="1"/>
</dbReference>
<dbReference type="GO" id="GO:0005576">
    <property type="term" value="C:extracellular region"/>
    <property type="evidence" value="ECO:0007669"/>
    <property type="project" value="UniProtKB-SubCell"/>
</dbReference>
<dbReference type="GO" id="GO:0004177">
    <property type="term" value="F:aminopeptidase activity"/>
    <property type="evidence" value="ECO:0007669"/>
    <property type="project" value="UniProtKB-KW"/>
</dbReference>
<dbReference type="FunFam" id="3.40.50.1820:FF:000003">
    <property type="entry name" value="Dipeptidyl peptidase 4"/>
    <property type="match status" value="1"/>
</dbReference>
<dbReference type="EC" id="3.4.14.5" evidence="6"/>
<evidence type="ECO:0000256" key="3">
    <source>
        <dbReference type="ARBA" id="ARBA00004576"/>
    </source>
</evidence>
<comment type="catalytic activity">
    <reaction evidence="1">
        <text>Release of an N-terminal dipeptide, Xaa-Yaa-|-Zaa-, from a polypeptide, preferentially when Yaa is Pro, provided Zaa is neither Pro nor hydroxyproline.</text>
        <dbReference type="EC" id="3.4.14.5"/>
    </reaction>
</comment>
<evidence type="ECO:0000256" key="12">
    <source>
        <dbReference type="ARBA" id="ARBA00022729"/>
    </source>
</evidence>
<keyword evidence="11" id="KW-0645">Protease</keyword>
<evidence type="ECO:0000256" key="2">
    <source>
        <dbReference type="ARBA" id="ARBA00002218"/>
    </source>
</evidence>
<dbReference type="GO" id="GO:0006508">
    <property type="term" value="P:proteolysis"/>
    <property type="evidence" value="ECO:0007669"/>
    <property type="project" value="UniProtKB-KW"/>
</dbReference>
<protein>
    <recommendedName>
        <fullName evidence="7">Probable dipeptidyl-aminopeptidase B</fullName>
        <ecNumber evidence="6">3.4.14.5</ecNumber>
    </recommendedName>
    <alternativeName>
        <fullName evidence="16">Dipeptidyl peptidase IV</fullName>
    </alternativeName>
</protein>
<evidence type="ECO:0000256" key="4">
    <source>
        <dbReference type="ARBA" id="ARBA00004613"/>
    </source>
</evidence>
<dbReference type="InterPro" id="IPR029058">
    <property type="entry name" value="AB_hydrolase_fold"/>
</dbReference>
<keyword evidence="13" id="KW-0378">Hydrolase</keyword>
<dbReference type="GO" id="GO:0005886">
    <property type="term" value="C:plasma membrane"/>
    <property type="evidence" value="ECO:0007669"/>
    <property type="project" value="TreeGrafter"/>
</dbReference>
<dbReference type="GO" id="GO:0008236">
    <property type="term" value="F:serine-type peptidase activity"/>
    <property type="evidence" value="ECO:0007669"/>
    <property type="project" value="UniProtKB-KW"/>
</dbReference>
<dbReference type="InterPro" id="IPR050278">
    <property type="entry name" value="Serine_Prot_S9B/DPPIV"/>
</dbReference>
<name>A0A9P9AS10_9HYPO</name>
<keyword evidence="14" id="KW-0720">Serine protease</keyword>
<dbReference type="Gene3D" id="2.140.10.30">
    <property type="entry name" value="Dipeptidylpeptidase IV, N-terminal domain"/>
    <property type="match status" value="1"/>
</dbReference>
<proteinExistence type="inferred from homology"/>
<evidence type="ECO:0000256" key="16">
    <source>
        <dbReference type="ARBA" id="ARBA00030567"/>
    </source>
</evidence>
<dbReference type="SUPFAM" id="SSF53474">
    <property type="entry name" value="alpha/beta-Hydrolases"/>
    <property type="match status" value="1"/>
</dbReference>
<evidence type="ECO:0000256" key="9">
    <source>
        <dbReference type="ARBA" id="ARBA00022525"/>
    </source>
</evidence>
<evidence type="ECO:0000256" key="15">
    <source>
        <dbReference type="ARBA" id="ARBA00023180"/>
    </source>
</evidence>
<evidence type="ECO:0000313" key="21">
    <source>
        <dbReference type="Proteomes" id="UP000777438"/>
    </source>
</evidence>
<evidence type="ECO:0000256" key="11">
    <source>
        <dbReference type="ARBA" id="ARBA00022670"/>
    </source>
</evidence>
<evidence type="ECO:0000256" key="14">
    <source>
        <dbReference type="ARBA" id="ARBA00022825"/>
    </source>
</evidence>
<keyword evidence="21" id="KW-1185">Reference proteome</keyword>
<keyword evidence="9" id="KW-0964">Secreted</keyword>
<keyword evidence="10" id="KW-0926">Vacuole</keyword>
<keyword evidence="12 17" id="KW-0732">Signal</keyword>
<gene>
    <name evidence="20" type="ORF">B0T10DRAFT_457634</name>
</gene>
<evidence type="ECO:0000259" key="19">
    <source>
        <dbReference type="Pfam" id="PF00930"/>
    </source>
</evidence>
<reference evidence="20 21" key="1">
    <citation type="journal article" date="2021" name="Nat. Commun.">
        <title>Genetic determinants of endophytism in the Arabidopsis root mycobiome.</title>
        <authorList>
            <person name="Mesny F."/>
            <person name="Miyauchi S."/>
            <person name="Thiergart T."/>
            <person name="Pickel B."/>
            <person name="Atanasova L."/>
            <person name="Karlsson M."/>
            <person name="Huettel B."/>
            <person name="Barry K.W."/>
            <person name="Haridas S."/>
            <person name="Chen C."/>
            <person name="Bauer D."/>
            <person name="Andreopoulos W."/>
            <person name="Pangilinan J."/>
            <person name="LaButti K."/>
            <person name="Riley R."/>
            <person name="Lipzen A."/>
            <person name="Clum A."/>
            <person name="Drula E."/>
            <person name="Henrissat B."/>
            <person name="Kohler A."/>
            <person name="Grigoriev I.V."/>
            <person name="Martin F.M."/>
            <person name="Hacquard S."/>
        </authorList>
    </citation>
    <scope>NUCLEOTIDE SEQUENCE [LARGE SCALE GENOMIC DNA]</scope>
    <source>
        <strain evidence="20 21">MPI-CAGE-CH-0241</strain>
    </source>
</reference>
<feature type="signal peptide" evidence="17">
    <location>
        <begin position="1"/>
        <end position="20"/>
    </location>
</feature>
<dbReference type="SUPFAM" id="SSF82171">
    <property type="entry name" value="DPP6 N-terminal domain-like"/>
    <property type="match status" value="1"/>
</dbReference>
<dbReference type="PANTHER" id="PTHR11731:SF162">
    <property type="entry name" value="DIPEPTIDYL PEPTIDASE 4-RELATED"/>
    <property type="match status" value="1"/>
</dbReference>
<comment type="caution">
    <text evidence="20">The sequence shown here is derived from an EMBL/GenBank/DDBJ whole genome shotgun (WGS) entry which is preliminary data.</text>
</comment>